<dbReference type="EMBL" id="CP045871">
    <property type="protein sequence ID" value="QGG81097.1"/>
    <property type="molecule type" value="Genomic_DNA"/>
</dbReference>
<evidence type="ECO:0000256" key="1">
    <source>
        <dbReference type="SAM" id="Phobius"/>
    </source>
</evidence>
<keyword evidence="1" id="KW-1133">Transmembrane helix</keyword>
<keyword evidence="4" id="KW-1185">Reference proteome</keyword>
<keyword evidence="1" id="KW-0472">Membrane</keyword>
<proteinExistence type="predicted"/>
<gene>
    <name evidence="3" type="ORF">GH975_11195</name>
</gene>
<name>A0A5Q2QGI7_9GAMM</name>
<dbReference type="RefSeq" id="WP_153714600.1">
    <property type="nucleotide sequence ID" value="NZ_CP045871.1"/>
</dbReference>
<dbReference type="Proteomes" id="UP000388235">
    <property type="component" value="Chromosome"/>
</dbReference>
<dbReference type="KEGG" id="llp:GH975_11195"/>
<evidence type="ECO:0000259" key="2">
    <source>
        <dbReference type="Pfam" id="PF10675"/>
    </source>
</evidence>
<dbReference type="InterPro" id="IPR019617">
    <property type="entry name" value="DUF2489"/>
</dbReference>
<sequence length="147" mass="15923">MSATVGWMIAAGLAVIAGLAWVAWRELTKVKAQDEAKAAATQARLANLQVSVDAIARAVMSEQCDVSEGALRLKPLLDAVDTSWLQRSDLRAILVMAEALADQPIKDARNALDKQTRMRLDLERMKLESEHAESVRAACAVLVRGDA</sequence>
<dbReference type="OrthoDB" id="5740155at2"/>
<organism evidence="3 4">
    <name type="scientific">Litorivicinus lipolyticus</name>
    <dbReference type="NCBI Taxonomy" id="418701"/>
    <lineage>
        <taxon>Bacteria</taxon>
        <taxon>Pseudomonadati</taxon>
        <taxon>Pseudomonadota</taxon>
        <taxon>Gammaproteobacteria</taxon>
        <taxon>Oceanospirillales</taxon>
        <taxon>Litorivicinaceae</taxon>
        <taxon>Litorivicinus</taxon>
    </lineage>
</organism>
<reference evidence="3 4" key="1">
    <citation type="submission" date="2019-11" db="EMBL/GenBank/DDBJ databases">
        <authorList>
            <person name="Khan S.A."/>
            <person name="Jeon C.O."/>
            <person name="Chun B.H."/>
        </authorList>
    </citation>
    <scope>NUCLEOTIDE SEQUENCE [LARGE SCALE GENOMIC DNA]</scope>
    <source>
        <strain evidence="3 4">IMCC 1097</strain>
    </source>
</reference>
<dbReference type="Pfam" id="PF10675">
    <property type="entry name" value="DUF2489"/>
    <property type="match status" value="1"/>
</dbReference>
<protein>
    <submittedName>
        <fullName evidence="3">DUF2489 domain-containing protein</fullName>
    </submittedName>
</protein>
<keyword evidence="1" id="KW-0812">Transmembrane</keyword>
<evidence type="ECO:0000313" key="4">
    <source>
        <dbReference type="Proteomes" id="UP000388235"/>
    </source>
</evidence>
<dbReference type="AlphaFoldDB" id="A0A5Q2QGI7"/>
<evidence type="ECO:0000313" key="3">
    <source>
        <dbReference type="EMBL" id="QGG81097.1"/>
    </source>
</evidence>
<feature type="domain" description="DUF2489" evidence="2">
    <location>
        <begin position="16"/>
        <end position="140"/>
    </location>
</feature>
<accession>A0A5Q2QGI7</accession>
<feature type="transmembrane region" description="Helical" evidence="1">
    <location>
        <begin position="6"/>
        <end position="24"/>
    </location>
</feature>